<dbReference type="PANTHER" id="PTHR43132:SF8">
    <property type="entry name" value="HTH-TYPE TRANSCRIPTIONAL REGULATOR KMTR"/>
    <property type="match status" value="1"/>
</dbReference>
<dbReference type="GO" id="GO:0003677">
    <property type="term" value="F:DNA binding"/>
    <property type="evidence" value="ECO:0007669"/>
    <property type="project" value="UniProtKB-KW"/>
</dbReference>
<dbReference type="InterPro" id="IPR036390">
    <property type="entry name" value="WH_DNA-bd_sf"/>
</dbReference>
<evidence type="ECO:0000313" key="6">
    <source>
        <dbReference type="Proteomes" id="UP000218505"/>
    </source>
</evidence>
<dbReference type="PANTHER" id="PTHR43132">
    <property type="entry name" value="ARSENICAL RESISTANCE OPERON REPRESSOR ARSR-RELATED"/>
    <property type="match status" value="1"/>
</dbReference>
<dbReference type="RefSeq" id="WP_096496207.1">
    <property type="nucleotide sequence ID" value="NZ_CP023445.1"/>
</dbReference>
<accession>A0A290ZBQ3</accession>
<gene>
    <name evidence="5" type="ORF">CNX65_26635</name>
</gene>
<name>A0A290ZBQ3_9PSEU</name>
<dbReference type="EMBL" id="CP023445">
    <property type="protein sequence ID" value="ATE56409.1"/>
    <property type="molecule type" value="Genomic_DNA"/>
</dbReference>
<evidence type="ECO:0000256" key="3">
    <source>
        <dbReference type="ARBA" id="ARBA00023163"/>
    </source>
</evidence>
<dbReference type="Proteomes" id="UP000218505">
    <property type="component" value="Chromosome"/>
</dbReference>
<sequence length="299" mass="31849">MRLRFAVSPIWETVAGLRLLARAHAPHPHAEWLSWAAGKLAALPGDRSALSALVARADIPEFLIPTPGNRMAGFDAELEALTWTTTPERVTGALGAQAGLLAAPDAVPRLQERLRAVHDAVIRPVWAQVEGVLQGDLERRGQRLLDAGPPAVLGELHPDVTFESLRLVVSGRAITPGERDLVLLPSAFVWPGTHLRDSPLRLGLHYPARGFGSVWQRSCRVTGDGLDRLLGGTRAALLRALERPVSVSELAGALGVTAGAVSQHLGVLRAAGLAVSRREGREVVSLRTALGVALLRGEV</sequence>
<organism evidence="5 6">
    <name type="scientific">Actinosynnema pretiosum</name>
    <dbReference type="NCBI Taxonomy" id="42197"/>
    <lineage>
        <taxon>Bacteria</taxon>
        <taxon>Bacillati</taxon>
        <taxon>Actinomycetota</taxon>
        <taxon>Actinomycetes</taxon>
        <taxon>Pseudonocardiales</taxon>
        <taxon>Pseudonocardiaceae</taxon>
        <taxon>Actinosynnema</taxon>
    </lineage>
</organism>
<dbReference type="CDD" id="cd00090">
    <property type="entry name" value="HTH_ARSR"/>
    <property type="match status" value="1"/>
</dbReference>
<proteinExistence type="predicted"/>
<dbReference type="InterPro" id="IPR001845">
    <property type="entry name" value="HTH_ArsR_DNA-bd_dom"/>
</dbReference>
<evidence type="ECO:0000256" key="1">
    <source>
        <dbReference type="ARBA" id="ARBA00023015"/>
    </source>
</evidence>
<dbReference type="Gene3D" id="1.10.10.10">
    <property type="entry name" value="Winged helix-like DNA-binding domain superfamily/Winged helix DNA-binding domain"/>
    <property type="match status" value="1"/>
</dbReference>
<evidence type="ECO:0000313" key="5">
    <source>
        <dbReference type="EMBL" id="ATE56409.1"/>
    </source>
</evidence>
<keyword evidence="2" id="KW-0238">DNA-binding</keyword>
<evidence type="ECO:0000256" key="2">
    <source>
        <dbReference type="ARBA" id="ARBA00023125"/>
    </source>
</evidence>
<dbReference type="SUPFAM" id="SSF46785">
    <property type="entry name" value="Winged helix' DNA-binding domain"/>
    <property type="match status" value="1"/>
</dbReference>
<dbReference type="Pfam" id="PF12840">
    <property type="entry name" value="HTH_20"/>
    <property type="match status" value="1"/>
</dbReference>
<keyword evidence="1" id="KW-0805">Transcription regulation</keyword>
<keyword evidence="6" id="KW-1185">Reference proteome</keyword>
<dbReference type="InterPro" id="IPR036388">
    <property type="entry name" value="WH-like_DNA-bd_sf"/>
</dbReference>
<evidence type="ECO:0000259" key="4">
    <source>
        <dbReference type="PROSITE" id="PS50987"/>
    </source>
</evidence>
<dbReference type="InterPro" id="IPR011991">
    <property type="entry name" value="ArsR-like_HTH"/>
</dbReference>
<keyword evidence="3" id="KW-0804">Transcription</keyword>
<dbReference type="PROSITE" id="PS50987">
    <property type="entry name" value="HTH_ARSR_2"/>
    <property type="match status" value="1"/>
</dbReference>
<dbReference type="AlphaFoldDB" id="A0A290ZBQ3"/>
<feature type="domain" description="HTH arsR-type" evidence="4">
    <location>
        <begin position="214"/>
        <end position="299"/>
    </location>
</feature>
<reference evidence="5" key="1">
    <citation type="submission" date="2017-09" db="EMBL/GenBank/DDBJ databases">
        <title>Complete Genome Sequence of ansamitocin-producing Bacterium Actinosynnema pretiosum X47.</title>
        <authorList>
            <person name="Cao G."/>
            <person name="Zong G."/>
            <person name="Zhong C."/>
            <person name="Fu J."/>
        </authorList>
    </citation>
    <scope>NUCLEOTIDE SEQUENCE [LARGE SCALE GENOMIC DNA]</scope>
    <source>
        <strain evidence="5">X47</strain>
    </source>
</reference>
<dbReference type="SMART" id="SM00418">
    <property type="entry name" value="HTH_ARSR"/>
    <property type="match status" value="1"/>
</dbReference>
<dbReference type="InterPro" id="IPR051011">
    <property type="entry name" value="Metal_resp_trans_reg"/>
</dbReference>
<protein>
    <submittedName>
        <fullName evidence="5">Transcriptional regulator</fullName>
    </submittedName>
</protein>
<dbReference type="KEGG" id="apre:CNX65_26635"/>
<dbReference type="GO" id="GO:0003700">
    <property type="term" value="F:DNA-binding transcription factor activity"/>
    <property type="evidence" value="ECO:0007669"/>
    <property type="project" value="InterPro"/>
</dbReference>